<dbReference type="Proteomes" id="UP000321960">
    <property type="component" value="Unassembled WGS sequence"/>
</dbReference>
<keyword evidence="5" id="KW-1185">Reference proteome</keyword>
<feature type="chain" id="PRO_5021790955" description="Lipoprotein" evidence="1">
    <location>
        <begin position="23"/>
        <end position="143"/>
    </location>
</feature>
<dbReference type="AlphaFoldDB" id="A0A512J9B5"/>
<keyword evidence="1" id="KW-0732">Signal</keyword>
<organism evidence="2 4">
    <name type="scientific">Methylobacterium oxalidis</name>
    <dbReference type="NCBI Taxonomy" id="944322"/>
    <lineage>
        <taxon>Bacteria</taxon>
        <taxon>Pseudomonadati</taxon>
        <taxon>Pseudomonadota</taxon>
        <taxon>Alphaproteobacteria</taxon>
        <taxon>Hyphomicrobiales</taxon>
        <taxon>Methylobacteriaceae</taxon>
        <taxon>Methylobacterium</taxon>
    </lineage>
</organism>
<gene>
    <name evidence="3" type="ORF">GCM10007888_22670</name>
    <name evidence="2" type="ORF">MOX02_45740</name>
</gene>
<reference evidence="3" key="1">
    <citation type="journal article" date="2014" name="Int. J. Syst. Evol. Microbiol.">
        <title>Complete genome of a new Firmicutes species belonging to the dominant human colonic microbiota ('Ruminococcus bicirculans') reveals two chromosomes and a selective capacity to utilize plant glucans.</title>
        <authorList>
            <consortium name="NISC Comparative Sequencing Program"/>
            <person name="Wegmann U."/>
            <person name="Louis P."/>
            <person name="Goesmann A."/>
            <person name="Henrissat B."/>
            <person name="Duncan S.H."/>
            <person name="Flint H.J."/>
        </authorList>
    </citation>
    <scope>NUCLEOTIDE SEQUENCE</scope>
    <source>
        <strain evidence="3">NBRC 107715</strain>
    </source>
</reference>
<reference evidence="2 4" key="3">
    <citation type="submission" date="2019-07" db="EMBL/GenBank/DDBJ databases">
        <title>Whole genome shotgun sequence of Methylobacterium oxalidis NBRC 107715.</title>
        <authorList>
            <person name="Hosoyama A."/>
            <person name="Uohara A."/>
            <person name="Ohji S."/>
            <person name="Ichikawa N."/>
        </authorList>
    </citation>
    <scope>NUCLEOTIDE SEQUENCE [LARGE SCALE GENOMIC DNA]</scope>
    <source>
        <strain evidence="2 4">NBRC 107715</strain>
    </source>
</reference>
<dbReference type="PROSITE" id="PS51257">
    <property type="entry name" value="PROKAR_LIPOPROTEIN"/>
    <property type="match status" value="1"/>
</dbReference>
<dbReference type="EMBL" id="BSPK01000031">
    <property type="protein sequence ID" value="GLS63886.1"/>
    <property type="molecule type" value="Genomic_DNA"/>
</dbReference>
<sequence>MSMLRLAASCALLVLIAGCSRLSERTGKYTSLPKRAAPKAALYTSTLPKHLPGRLTASPPADPATSVTPIAALRTSEAARQRWEPLRPIGLSRPPAAVRALSTMPEQEQPADLLPAPSYDRDARMSRLLQAGETAAKPICSGC</sequence>
<feature type="signal peptide" evidence="1">
    <location>
        <begin position="1"/>
        <end position="22"/>
    </location>
</feature>
<evidence type="ECO:0000313" key="2">
    <source>
        <dbReference type="EMBL" id="GEP06536.1"/>
    </source>
</evidence>
<comment type="caution">
    <text evidence="2">The sequence shown here is derived from an EMBL/GenBank/DDBJ whole genome shotgun (WGS) entry which is preliminary data.</text>
</comment>
<evidence type="ECO:0000256" key="1">
    <source>
        <dbReference type="SAM" id="SignalP"/>
    </source>
</evidence>
<dbReference type="EMBL" id="BJZU01000105">
    <property type="protein sequence ID" value="GEP06536.1"/>
    <property type="molecule type" value="Genomic_DNA"/>
</dbReference>
<reference evidence="5" key="2">
    <citation type="journal article" date="2019" name="Int. J. Syst. Evol. Microbiol.">
        <title>The Global Catalogue of Microorganisms (GCM) 10K type strain sequencing project: providing services to taxonomists for standard genome sequencing and annotation.</title>
        <authorList>
            <consortium name="The Broad Institute Genomics Platform"/>
            <consortium name="The Broad Institute Genome Sequencing Center for Infectious Disease"/>
            <person name="Wu L."/>
            <person name="Ma J."/>
        </authorList>
    </citation>
    <scope>NUCLEOTIDE SEQUENCE [LARGE SCALE GENOMIC DNA]</scope>
    <source>
        <strain evidence="5">NBRC 107715</strain>
    </source>
</reference>
<evidence type="ECO:0000313" key="4">
    <source>
        <dbReference type="Proteomes" id="UP000321960"/>
    </source>
</evidence>
<evidence type="ECO:0000313" key="3">
    <source>
        <dbReference type="EMBL" id="GLS63886.1"/>
    </source>
</evidence>
<name>A0A512J9B5_9HYPH</name>
<accession>A0A512J9B5</accession>
<proteinExistence type="predicted"/>
<evidence type="ECO:0008006" key="6">
    <source>
        <dbReference type="Google" id="ProtNLM"/>
    </source>
</evidence>
<evidence type="ECO:0000313" key="5">
    <source>
        <dbReference type="Proteomes" id="UP001156856"/>
    </source>
</evidence>
<protein>
    <recommendedName>
        <fullName evidence="6">Lipoprotein</fullName>
    </recommendedName>
</protein>
<dbReference type="Proteomes" id="UP001156856">
    <property type="component" value="Unassembled WGS sequence"/>
</dbReference>
<reference evidence="3" key="4">
    <citation type="submission" date="2023-01" db="EMBL/GenBank/DDBJ databases">
        <title>Draft genome sequence of Methylobacterium oxalidis strain NBRC 107715.</title>
        <authorList>
            <person name="Sun Q."/>
            <person name="Mori K."/>
        </authorList>
    </citation>
    <scope>NUCLEOTIDE SEQUENCE</scope>
    <source>
        <strain evidence="3">NBRC 107715</strain>
    </source>
</reference>